<evidence type="ECO:0000256" key="1">
    <source>
        <dbReference type="ARBA" id="ARBA00004496"/>
    </source>
</evidence>
<evidence type="ECO:0000256" key="5">
    <source>
        <dbReference type="ARBA" id="ARBA00022723"/>
    </source>
</evidence>
<evidence type="ECO:0000256" key="8">
    <source>
        <dbReference type="ARBA" id="ARBA00023015"/>
    </source>
</evidence>
<dbReference type="Gene3D" id="3.30.1490.190">
    <property type="match status" value="1"/>
</dbReference>
<name>A0A3Q9IZR7_9MICO</name>
<proteinExistence type="inferred from homology"/>
<feature type="binding site" evidence="11">
    <location>
        <position position="103"/>
    </location>
    <ligand>
        <name>Zn(2+)</name>
        <dbReference type="ChEBI" id="CHEBI:29105"/>
    </ligand>
</feature>
<dbReference type="AlphaFoldDB" id="A0A3Q9IZR7"/>
<dbReference type="InterPro" id="IPR036388">
    <property type="entry name" value="WH-like_DNA-bd_sf"/>
</dbReference>
<evidence type="ECO:0000256" key="2">
    <source>
        <dbReference type="ARBA" id="ARBA00007957"/>
    </source>
</evidence>
<accession>A0A3Q9IZR7</accession>
<dbReference type="PANTHER" id="PTHR33202">
    <property type="entry name" value="ZINC UPTAKE REGULATION PROTEIN"/>
    <property type="match status" value="1"/>
</dbReference>
<dbReference type="InterPro" id="IPR036390">
    <property type="entry name" value="WH_DNA-bd_sf"/>
</dbReference>
<keyword evidence="10" id="KW-0804">Transcription</keyword>
<sequence>MELGDAEHGDTASAALLRSAGLRVTSPRHAVIEALRERAHASAEELFAHVARHRPETSLQSVYNALGDFVDAGLVRRIEPAGRPRLYELRVGDNHHHAVCTSCGAVADIECATGVAPCLVPADTAGFVIRTAEVTYWGLCSACAVRAARPAEDAVLADTAPASDRH</sequence>
<evidence type="ECO:0000313" key="12">
    <source>
        <dbReference type="EMBL" id="AZS36174.1"/>
    </source>
</evidence>
<evidence type="ECO:0000256" key="10">
    <source>
        <dbReference type="ARBA" id="ARBA00023163"/>
    </source>
</evidence>
<keyword evidence="5 11" id="KW-0479">Metal-binding</keyword>
<evidence type="ECO:0000313" key="13">
    <source>
        <dbReference type="Proteomes" id="UP000276888"/>
    </source>
</evidence>
<feature type="binding site" evidence="11">
    <location>
        <position position="143"/>
    </location>
    <ligand>
        <name>Zn(2+)</name>
        <dbReference type="ChEBI" id="CHEBI:29105"/>
    </ligand>
</feature>
<evidence type="ECO:0000256" key="9">
    <source>
        <dbReference type="ARBA" id="ARBA00023125"/>
    </source>
</evidence>
<keyword evidence="9" id="KW-0238">DNA-binding</keyword>
<dbReference type="GO" id="GO:1900376">
    <property type="term" value="P:regulation of secondary metabolite biosynthetic process"/>
    <property type="evidence" value="ECO:0007669"/>
    <property type="project" value="TreeGrafter"/>
</dbReference>
<feature type="binding site" evidence="11">
    <location>
        <position position="140"/>
    </location>
    <ligand>
        <name>Zn(2+)</name>
        <dbReference type="ChEBI" id="CHEBI:29105"/>
    </ligand>
</feature>
<feature type="binding site" evidence="11">
    <location>
        <position position="100"/>
    </location>
    <ligand>
        <name>Zn(2+)</name>
        <dbReference type="ChEBI" id="CHEBI:29105"/>
    </ligand>
</feature>
<evidence type="ECO:0000256" key="3">
    <source>
        <dbReference type="ARBA" id="ARBA00022490"/>
    </source>
</evidence>
<evidence type="ECO:0000256" key="7">
    <source>
        <dbReference type="ARBA" id="ARBA00023004"/>
    </source>
</evidence>
<comment type="subcellular location">
    <subcellularLocation>
        <location evidence="1">Cytoplasm</location>
    </subcellularLocation>
</comment>
<dbReference type="OrthoDB" id="5242893at2"/>
<evidence type="ECO:0000256" key="11">
    <source>
        <dbReference type="PIRSR" id="PIRSR602481-1"/>
    </source>
</evidence>
<dbReference type="InterPro" id="IPR002481">
    <property type="entry name" value="FUR"/>
</dbReference>
<reference evidence="12 13" key="1">
    <citation type="submission" date="2018-08" db="EMBL/GenBank/DDBJ databases">
        <title>Microbacterium lemovicicum sp. nov., a bacterium isolated from a natural uranium-rich soil.</title>
        <authorList>
            <person name="ORTET P."/>
        </authorList>
    </citation>
    <scope>NUCLEOTIDE SEQUENCE [LARGE SCALE GENOMIC DNA]</scope>
    <source>
        <strain evidence="12 13">Viu22</strain>
    </source>
</reference>
<dbReference type="InterPro" id="IPR043135">
    <property type="entry name" value="Fur_C"/>
</dbReference>
<dbReference type="KEGG" id="mlv:CVS47_00774"/>
<dbReference type="Gene3D" id="1.10.10.10">
    <property type="entry name" value="Winged helix-like DNA-binding domain superfamily/Winged helix DNA-binding domain"/>
    <property type="match status" value="1"/>
</dbReference>
<dbReference type="Proteomes" id="UP000276888">
    <property type="component" value="Chromosome"/>
</dbReference>
<dbReference type="CDD" id="cd07153">
    <property type="entry name" value="Fur_like"/>
    <property type="match status" value="1"/>
</dbReference>
<dbReference type="GO" id="GO:0005737">
    <property type="term" value="C:cytoplasm"/>
    <property type="evidence" value="ECO:0007669"/>
    <property type="project" value="UniProtKB-SubCell"/>
</dbReference>
<dbReference type="GO" id="GO:0000976">
    <property type="term" value="F:transcription cis-regulatory region binding"/>
    <property type="evidence" value="ECO:0007669"/>
    <property type="project" value="TreeGrafter"/>
</dbReference>
<evidence type="ECO:0000256" key="4">
    <source>
        <dbReference type="ARBA" id="ARBA00022491"/>
    </source>
</evidence>
<keyword evidence="3" id="KW-0963">Cytoplasm</keyword>
<organism evidence="12 13">
    <name type="scientific">Microbacterium lemovicicum</name>
    <dbReference type="NCBI Taxonomy" id="1072463"/>
    <lineage>
        <taxon>Bacteria</taxon>
        <taxon>Bacillati</taxon>
        <taxon>Actinomycetota</taxon>
        <taxon>Actinomycetes</taxon>
        <taxon>Micrococcales</taxon>
        <taxon>Microbacteriaceae</taxon>
        <taxon>Microbacterium</taxon>
    </lineage>
</organism>
<dbReference type="SUPFAM" id="SSF46785">
    <property type="entry name" value="Winged helix' DNA-binding domain"/>
    <property type="match status" value="1"/>
</dbReference>
<gene>
    <name evidence="12" type="primary">furA</name>
    <name evidence="12" type="ORF">CVS47_00774</name>
</gene>
<dbReference type="RefSeq" id="WP_127094900.1">
    <property type="nucleotide sequence ID" value="NZ_CP031423.1"/>
</dbReference>
<evidence type="ECO:0000256" key="6">
    <source>
        <dbReference type="ARBA" id="ARBA00022833"/>
    </source>
</evidence>
<comment type="cofactor">
    <cofactor evidence="11">
        <name>Zn(2+)</name>
        <dbReference type="ChEBI" id="CHEBI:29105"/>
    </cofactor>
    <text evidence="11">Binds 1 zinc ion per subunit.</text>
</comment>
<dbReference type="GO" id="GO:0045892">
    <property type="term" value="P:negative regulation of DNA-templated transcription"/>
    <property type="evidence" value="ECO:0007669"/>
    <property type="project" value="TreeGrafter"/>
</dbReference>
<keyword evidence="7" id="KW-0408">Iron</keyword>
<protein>
    <submittedName>
        <fullName evidence="12">Transcriptional regulator FurA</fullName>
    </submittedName>
</protein>
<dbReference type="PANTHER" id="PTHR33202:SF18">
    <property type="entry name" value="TRANSCRIPTIONAL REGULATOR FURA"/>
    <property type="match status" value="1"/>
</dbReference>
<keyword evidence="6 11" id="KW-0862">Zinc</keyword>
<dbReference type="GO" id="GO:0003700">
    <property type="term" value="F:DNA-binding transcription factor activity"/>
    <property type="evidence" value="ECO:0007669"/>
    <property type="project" value="InterPro"/>
</dbReference>
<keyword evidence="13" id="KW-1185">Reference proteome</keyword>
<dbReference type="GO" id="GO:0008270">
    <property type="term" value="F:zinc ion binding"/>
    <property type="evidence" value="ECO:0007669"/>
    <property type="project" value="TreeGrafter"/>
</dbReference>
<dbReference type="Pfam" id="PF01475">
    <property type="entry name" value="FUR"/>
    <property type="match status" value="1"/>
</dbReference>
<comment type="similarity">
    <text evidence="2">Belongs to the Fur family.</text>
</comment>
<keyword evidence="4" id="KW-0678">Repressor</keyword>
<keyword evidence="8" id="KW-0805">Transcription regulation</keyword>
<dbReference type="EMBL" id="CP031423">
    <property type="protein sequence ID" value="AZS36174.1"/>
    <property type="molecule type" value="Genomic_DNA"/>
</dbReference>